<keyword evidence="4" id="KW-0904">Protein phosphatase</keyword>
<dbReference type="PROSITE" id="PS50969">
    <property type="entry name" value="FCP1"/>
    <property type="match status" value="1"/>
</dbReference>
<dbReference type="Gene3D" id="2.40.50.100">
    <property type="match status" value="1"/>
</dbReference>
<dbReference type="SUPFAM" id="SSF56784">
    <property type="entry name" value="HAD-like"/>
    <property type="match status" value="1"/>
</dbReference>
<dbReference type="InterPro" id="IPR058785">
    <property type="entry name" value="BSH_FCP1"/>
</dbReference>
<comment type="catalytic activity">
    <reaction evidence="7 9">
        <text>O-phospho-L-seryl-[protein] + H2O = L-seryl-[protein] + phosphate</text>
        <dbReference type="Rhea" id="RHEA:20629"/>
        <dbReference type="Rhea" id="RHEA-COMP:9863"/>
        <dbReference type="Rhea" id="RHEA-COMP:11604"/>
        <dbReference type="ChEBI" id="CHEBI:15377"/>
        <dbReference type="ChEBI" id="CHEBI:29999"/>
        <dbReference type="ChEBI" id="CHEBI:43474"/>
        <dbReference type="ChEBI" id="CHEBI:83421"/>
        <dbReference type="EC" id="3.1.3.16"/>
    </reaction>
</comment>
<protein>
    <recommendedName>
        <fullName evidence="6 9">RNA polymerase II subunit A C-terminal domain phosphatase</fullName>
        <ecNumber evidence="2 9">3.1.3.16</ecNumber>
    </recommendedName>
</protein>
<feature type="region of interest" description="Disordered" evidence="10">
    <location>
        <begin position="328"/>
        <end position="351"/>
    </location>
</feature>
<gene>
    <name evidence="13" type="ORF">HCN44_001467</name>
</gene>
<dbReference type="Pfam" id="PF00533">
    <property type="entry name" value="BRCT"/>
    <property type="match status" value="1"/>
</dbReference>
<proteinExistence type="predicted"/>
<evidence type="ECO:0000256" key="5">
    <source>
        <dbReference type="ARBA" id="ARBA00023242"/>
    </source>
</evidence>
<dbReference type="Pfam" id="PF26077">
    <property type="entry name" value="BSH_Fcp1"/>
    <property type="match status" value="1"/>
</dbReference>
<dbReference type="NCBIfam" id="TIGR02250">
    <property type="entry name" value="FCP1_euk"/>
    <property type="match status" value="1"/>
</dbReference>
<comment type="subcellular location">
    <subcellularLocation>
        <location evidence="1 9">Nucleus</location>
    </subcellularLocation>
</comment>
<dbReference type="InterPro" id="IPR036420">
    <property type="entry name" value="BRCT_dom_sf"/>
</dbReference>
<dbReference type="EC" id="3.1.3.16" evidence="2 9"/>
<comment type="catalytic activity">
    <reaction evidence="8 9">
        <text>O-phospho-L-threonyl-[protein] + H2O = L-threonyl-[protein] + phosphate</text>
        <dbReference type="Rhea" id="RHEA:47004"/>
        <dbReference type="Rhea" id="RHEA-COMP:11060"/>
        <dbReference type="Rhea" id="RHEA-COMP:11605"/>
        <dbReference type="ChEBI" id="CHEBI:15377"/>
        <dbReference type="ChEBI" id="CHEBI:30013"/>
        <dbReference type="ChEBI" id="CHEBI:43474"/>
        <dbReference type="ChEBI" id="CHEBI:61977"/>
        <dbReference type="EC" id="3.1.3.16"/>
    </reaction>
</comment>
<dbReference type="Proteomes" id="UP000639338">
    <property type="component" value="Unassembled WGS sequence"/>
</dbReference>
<dbReference type="InterPro" id="IPR039189">
    <property type="entry name" value="Fcp1"/>
</dbReference>
<dbReference type="PROSITE" id="PS50172">
    <property type="entry name" value="BRCT"/>
    <property type="match status" value="1"/>
</dbReference>
<dbReference type="CDD" id="cd07521">
    <property type="entry name" value="HAD_FCP1-like"/>
    <property type="match status" value="1"/>
</dbReference>
<evidence type="ECO:0000256" key="4">
    <source>
        <dbReference type="ARBA" id="ARBA00022912"/>
    </source>
</evidence>
<dbReference type="InterPro" id="IPR011947">
    <property type="entry name" value="FCP1_euk"/>
</dbReference>
<feature type="region of interest" description="Disordered" evidence="10">
    <location>
        <begin position="599"/>
        <end position="640"/>
    </location>
</feature>
<evidence type="ECO:0000259" key="12">
    <source>
        <dbReference type="PROSITE" id="PS50969"/>
    </source>
</evidence>
<dbReference type="Gene3D" id="3.40.50.10190">
    <property type="entry name" value="BRCT domain"/>
    <property type="match status" value="1"/>
</dbReference>
<dbReference type="Gene3D" id="3.40.50.1000">
    <property type="entry name" value="HAD superfamily/HAD-like"/>
    <property type="match status" value="1"/>
</dbReference>
<comment type="caution">
    <text evidence="13">The sequence shown here is derived from an EMBL/GenBank/DDBJ whole genome shotgun (WGS) entry which is preliminary data.</text>
</comment>
<accession>A0A834XT72</accession>
<sequence>MSKIEVAFPRDEKADVKIIKWKVSKGTILSAGRVLLSYQTVNSNNPDEKKIEKKLRSTEFGRVTELFVRQGDIVQPGVPMLHSIPELKVCPELAEKIGKADEERLLMDKKLALLVDLDQTIVHTTHENVPPNMKGVKHFQLHGNNSQWYHTRLRPGTEHFLTEMSKIYELHICTFGSRSYAHKVAEVLDEKGELFSQRILSRDECFNPVLKAANLHALFPCGDDLVCIIDDREDVWQGCGNLVQVKPYNFFRHTGDIHAPPGLEKKDKLRQIIEDKNQETKDDKIIKESEDDATNLQDKDKNIEEKIIDQSKDITEIKIEEEIVNKEEEKEAKVEEQQELMESQEKVEEEIENKDVEIDDDTSRVLEQAEEMTKQVDESNESSAKENDLPVKDDLEERIIPVDNKKKNNIEKKPVSIEDDDDDHDDYLLYLEDILRRIHSEFYDNIEKNQRKPLKEIIPNVRARVLKGLQLTFSGLVPTNQNLYQSRPYKVARAFGADVSEDLDDKTTHLVAIQPGTAKVHAAKKYNKIKIVNSDWLWSCAERWELVDERLYPLSLKARGSRVPPPHCSSPGRVEENIVNYTFASSINPLMSFTKEEIDDMGNEVEEDMSESEMDNTNVTPDDSPTKRDYNDDSDSSDGN</sequence>
<reference evidence="13 14" key="1">
    <citation type="submission" date="2020-08" db="EMBL/GenBank/DDBJ databases">
        <title>Aphidius gifuensis genome sequencing and assembly.</title>
        <authorList>
            <person name="Du Z."/>
        </authorList>
    </citation>
    <scope>NUCLEOTIDE SEQUENCE [LARGE SCALE GENOMIC DNA]</scope>
    <source>
        <strain evidence="13">YNYX2018</strain>
        <tissue evidence="13">Adults</tissue>
    </source>
</reference>
<feature type="domain" description="FCP1 homology" evidence="12">
    <location>
        <begin position="106"/>
        <end position="272"/>
    </location>
</feature>
<keyword evidence="14" id="KW-1185">Reference proteome</keyword>
<evidence type="ECO:0000256" key="10">
    <source>
        <dbReference type="SAM" id="MobiDB-lite"/>
    </source>
</evidence>
<dbReference type="OrthoDB" id="10249888at2759"/>
<evidence type="ECO:0000256" key="7">
    <source>
        <dbReference type="ARBA" id="ARBA00047761"/>
    </source>
</evidence>
<evidence type="ECO:0000313" key="14">
    <source>
        <dbReference type="Proteomes" id="UP000639338"/>
    </source>
</evidence>
<dbReference type="InterPro" id="IPR023214">
    <property type="entry name" value="HAD_sf"/>
</dbReference>
<evidence type="ECO:0000256" key="6">
    <source>
        <dbReference type="ARBA" id="ARBA00040602"/>
    </source>
</evidence>
<name>A0A834XT72_APHGI</name>
<dbReference type="InterPro" id="IPR004274">
    <property type="entry name" value="FCP1_dom"/>
</dbReference>
<dbReference type="SMART" id="SM00577">
    <property type="entry name" value="CPDc"/>
    <property type="match status" value="1"/>
</dbReference>
<evidence type="ECO:0000256" key="2">
    <source>
        <dbReference type="ARBA" id="ARBA00013081"/>
    </source>
</evidence>
<comment type="function">
    <text evidence="9">This promotes the activity of RNA polymerase II.</text>
</comment>
<evidence type="ECO:0000256" key="9">
    <source>
        <dbReference type="RuleBase" id="RU366066"/>
    </source>
</evidence>
<dbReference type="Gene3D" id="1.10.287.10">
    <property type="entry name" value="S15/NS1, RNA-binding"/>
    <property type="match status" value="1"/>
</dbReference>
<evidence type="ECO:0000259" key="11">
    <source>
        <dbReference type="PROSITE" id="PS50172"/>
    </source>
</evidence>
<dbReference type="Pfam" id="PF03031">
    <property type="entry name" value="NIF"/>
    <property type="match status" value="1"/>
</dbReference>
<feature type="domain" description="BRCT" evidence="11">
    <location>
        <begin position="461"/>
        <end position="554"/>
    </location>
</feature>
<dbReference type="InterPro" id="IPR001357">
    <property type="entry name" value="BRCT_dom"/>
</dbReference>
<feature type="compositionally biased region" description="Acidic residues" evidence="10">
    <location>
        <begin position="599"/>
        <end position="614"/>
    </location>
</feature>
<dbReference type="GO" id="GO:0008420">
    <property type="term" value="F:RNA polymerase II CTD heptapeptide repeat phosphatase activity"/>
    <property type="evidence" value="ECO:0007669"/>
    <property type="project" value="UniProtKB-UniRule"/>
</dbReference>
<keyword evidence="5 9" id="KW-0539">Nucleus</keyword>
<evidence type="ECO:0000256" key="8">
    <source>
        <dbReference type="ARBA" id="ARBA00048336"/>
    </source>
</evidence>
<dbReference type="FunFam" id="3.40.50.10190:FF:000007">
    <property type="entry name" value="RNA polymerase II subunit A C-terminal domain phosphatase"/>
    <property type="match status" value="1"/>
</dbReference>
<dbReference type="InterPro" id="IPR036412">
    <property type="entry name" value="HAD-like_sf"/>
</dbReference>
<evidence type="ECO:0000313" key="13">
    <source>
        <dbReference type="EMBL" id="KAF7992142.1"/>
    </source>
</evidence>
<keyword evidence="3 9" id="KW-0378">Hydrolase</keyword>
<dbReference type="AlphaFoldDB" id="A0A834XT72"/>
<dbReference type="SMART" id="SM00292">
    <property type="entry name" value="BRCT"/>
    <property type="match status" value="1"/>
</dbReference>
<dbReference type="PANTHER" id="PTHR23081">
    <property type="entry name" value="RNA POLYMERASE II CTD PHOSPHATASE"/>
    <property type="match status" value="1"/>
</dbReference>
<dbReference type="SUPFAM" id="SSF52113">
    <property type="entry name" value="BRCT domain"/>
    <property type="match status" value="1"/>
</dbReference>
<dbReference type="CDD" id="cd17729">
    <property type="entry name" value="BRCT_CTDP1"/>
    <property type="match status" value="1"/>
</dbReference>
<dbReference type="EMBL" id="JACMRX010000003">
    <property type="protein sequence ID" value="KAF7992142.1"/>
    <property type="molecule type" value="Genomic_DNA"/>
</dbReference>
<dbReference type="PANTHER" id="PTHR23081:SF36">
    <property type="entry name" value="RNA POLYMERASE II SUBUNIT A C-TERMINAL DOMAIN PHOSPHATASE"/>
    <property type="match status" value="1"/>
</dbReference>
<dbReference type="GO" id="GO:0005634">
    <property type="term" value="C:nucleus"/>
    <property type="evidence" value="ECO:0007669"/>
    <property type="project" value="UniProtKB-SubCell"/>
</dbReference>
<evidence type="ECO:0000256" key="3">
    <source>
        <dbReference type="ARBA" id="ARBA00022801"/>
    </source>
</evidence>
<evidence type="ECO:0000256" key="1">
    <source>
        <dbReference type="ARBA" id="ARBA00004123"/>
    </source>
</evidence>
<organism evidence="13 14">
    <name type="scientific">Aphidius gifuensis</name>
    <name type="common">Parasitoid wasp</name>
    <dbReference type="NCBI Taxonomy" id="684658"/>
    <lineage>
        <taxon>Eukaryota</taxon>
        <taxon>Metazoa</taxon>
        <taxon>Ecdysozoa</taxon>
        <taxon>Arthropoda</taxon>
        <taxon>Hexapoda</taxon>
        <taxon>Insecta</taxon>
        <taxon>Pterygota</taxon>
        <taxon>Neoptera</taxon>
        <taxon>Endopterygota</taxon>
        <taxon>Hymenoptera</taxon>
        <taxon>Apocrita</taxon>
        <taxon>Ichneumonoidea</taxon>
        <taxon>Braconidae</taxon>
        <taxon>Aphidiinae</taxon>
        <taxon>Aphidius</taxon>
    </lineage>
</organism>